<evidence type="ECO:0000313" key="2">
    <source>
        <dbReference type="EMBL" id="MBA0693071.1"/>
    </source>
</evidence>
<accession>A0A7J8Y0H1</accession>
<dbReference type="EMBL" id="JABFAA010000009">
    <property type="protein sequence ID" value="MBA0693071.1"/>
    <property type="molecule type" value="Genomic_DNA"/>
</dbReference>
<dbReference type="AlphaFoldDB" id="A0A7J8Y0H1"/>
<evidence type="ECO:0000313" key="3">
    <source>
        <dbReference type="Proteomes" id="UP000593577"/>
    </source>
</evidence>
<protein>
    <submittedName>
        <fullName evidence="2">Uncharacterized protein</fullName>
    </submittedName>
</protein>
<proteinExistence type="predicted"/>
<name>A0A7J8Y0H1_GOSAI</name>
<reference evidence="2 3" key="1">
    <citation type="journal article" date="2019" name="Genome Biol. Evol.">
        <title>Insights into the evolution of the New World diploid cottons (Gossypium, subgenus Houzingenia) based on genome sequencing.</title>
        <authorList>
            <person name="Grover C.E."/>
            <person name="Arick M.A. 2nd"/>
            <person name="Thrash A."/>
            <person name="Conover J.L."/>
            <person name="Sanders W.S."/>
            <person name="Peterson D.G."/>
            <person name="Frelichowski J.E."/>
            <person name="Scheffler J.A."/>
            <person name="Scheffler B.E."/>
            <person name="Wendel J.F."/>
        </authorList>
    </citation>
    <scope>NUCLEOTIDE SEQUENCE [LARGE SCALE GENOMIC DNA]</scope>
    <source>
        <strain evidence="2">185</strain>
        <tissue evidence="2">Leaf</tissue>
    </source>
</reference>
<dbReference type="Proteomes" id="UP000593577">
    <property type="component" value="Unassembled WGS sequence"/>
</dbReference>
<feature type="non-terminal residue" evidence="2">
    <location>
        <position position="146"/>
    </location>
</feature>
<sequence>VNGTGEPHLAILVKGGGRPQAACLLTWQGSGAGGVREARGRVVIIGVTRGQIDNHREMITRGQIKMVWLRNNFMELAMDSTKEKRANELSWGLAVLATFYGEICWERRRRPHTSRQRRAPLNPMGGETGQSSVPTQEPIPTASTPR</sequence>
<comment type="caution">
    <text evidence="2">The sequence shown here is derived from an EMBL/GenBank/DDBJ whole genome shotgun (WGS) entry which is preliminary data.</text>
</comment>
<keyword evidence="3" id="KW-1185">Reference proteome</keyword>
<feature type="non-terminal residue" evidence="2">
    <location>
        <position position="1"/>
    </location>
</feature>
<organism evidence="2 3">
    <name type="scientific">Gossypium aridum</name>
    <name type="common">American cotton</name>
    <name type="synonym">Erioxylum aridum</name>
    <dbReference type="NCBI Taxonomy" id="34290"/>
    <lineage>
        <taxon>Eukaryota</taxon>
        <taxon>Viridiplantae</taxon>
        <taxon>Streptophyta</taxon>
        <taxon>Embryophyta</taxon>
        <taxon>Tracheophyta</taxon>
        <taxon>Spermatophyta</taxon>
        <taxon>Magnoliopsida</taxon>
        <taxon>eudicotyledons</taxon>
        <taxon>Gunneridae</taxon>
        <taxon>Pentapetalae</taxon>
        <taxon>rosids</taxon>
        <taxon>malvids</taxon>
        <taxon>Malvales</taxon>
        <taxon>Malvaceae</taxon>
        <taxon>Malvoideae</taxon>
        <taxon>Gossypium</taxon>
    </lineage>
</organism>
<gene>
    <name evidence="2" type="ORF">Goari_010580</name>
</gene>
<feature type="region of interest" description="Disordered" evidence="1">
    <location>
        <begin position="110"/>
        <end position="146"/>
    </location>
</feature>
<evidence type="ECO:0000256" key="1">
    <source>
        <dbReference type="SAM" id="MobiDB-lite"/>
    </source>
</evidence>